<gene>
    <name evidence="1" type="ORF">DY000_02055569</name>
</gene>
<proteinExistence type="predicted"/>
<comment type="caution">
    <text evidence="1">The sequence shown here is derived from an EMBL/GenBank/DDBJ whole genome shotgun (WGS) entry which is preliminary data.</text>
</comment>
<sequence>MKLLLPAATDYKKYRPYLDRKFLLALVVWVLVTRVTSLTATGGDSRAGIGLPGLELLWSWDLEFNRRRKRSFPVFFPSPLNLFALIY</sequence>
<accession>A0ABQ7ABL5</accession>
<protein>
    <submittedName>
        <fullName evidence="1">Uncharacterized protein</fullName>
    </submittedName>
</protein>
<name>A0ABQ7ABL5_BRACR</name>
<reference evidence="1 2" key="1">
    <citation type="journal article" date="2020" name="BMC Genomics">
        <title>Intraspecific diversification of the crop wild relative Brassica cretica Lam. using demographic model selection.</title>
        <authorList>
            <person name="Kioukis A."/>
            <person name="Michalopoulou V.A."/>
            <person name="Briers L."/>
            <person name="Pirintsos S."/>
            <person name="Studholme D.J."/>
            <person name="Pavlidis P."/>
            <person name="Sarris P.F."/>
        </authorList>
    </citation>
    <scope>NUCLEOTIDE SEQUENCE [LARGE SCALE GENOMIC DNA]</scope>
    <source>
        <strain evidence="2">cv. PFS-1207/04</strain>
    </source>
</reference>
<keyword evidence="2" id="KW-1185">Reference proteome</keyword>
<organism evidence="1 2">
    <name type="scientific">Brassica cretica</name>
    <name type="common">Mustard</name>
    <dbReference type="NCBI Taxonomy" id="69181"/>
    <lineage>
        <taxon>Eukaryota</taxon>
        <taxon>Viridiplantae</taxon>
        <taxon>Streptophyta</taxon>
        <taxon>Embryophyta</taxon>
        <taxon>Tracheophyta</taxon>
        <taxon>Spermatophyta</taxon>
        <taxon>Magnoliopsida</taxon>
        <taxon>eudicotyledons</taxon>
        <taxon>Gunneridae</taxon>
        <taxon>Pentapetalae</taxon>
        <taxon>rosids</taxon>
        <taxon>malvids</taxon>
        <taxon>Brassicales</taxon>
        <taxon>Brassicaceae</taxon>
        <taxon>Brassiceae</taxon>
        <taxon>Brassica</taxon>
    </lineage>
</organism>
<evidence type="ECO:0000313" key="2">
    <source>
        <dbReference type="Proteomes" id="UP000266723"/>
    </source>
</evidence>
<dbReference type="Proteomes" id="UP000266723">
    <property type="component" value="Unassembled WGS sequence"/>
</dbReference>
<dbReference type="EMBL" id="QGKV02002055">
    <property type="protein sequence ID" value="KAF3495083.1"/>
    <property type="molecule type" value="Genomic_DNA"/>
</dbReference>
<evidence type="ECO:0000313" key="1">
    <source>
        <dbReference type="EMBL" id="KAF3495083.1"/>
    </source>
</evidence>